<dbReference type="Pfam" id="PF14322">
    <property type="entry name" value="SusD-like_3"/>
    <property type="match status" value="1"/>
</dbReference>
<dbReference type="SUPFAM" id="SSF48452">
    <property type="entry name" value="TPR-like"/>
    <property type="match status" value="1"/>
</dbReference>
<comment type="similarity">
    <text evidence="2">Belongs to the SusD family.</text>
</comment>
<keyword evidence="5" id="KW-0998">Cell outer membrane</keyword>
<evidence type="ECO:0008006" key="10">
    <source>
        <dbReference type="Google" id="ProtNLM"/>
    </source>
</evidence>
<dbReference type="PROSITE" id="PS51257">
    <property type="entry name" value="PROKAR_LIPOPROTEIN"/>
    <property type="match status" value="1"/>
</dbReference>
<accession>A0A1V9EAD2</accession>
<dbReference type="InterPro" id="IPR033985">
    <property type="entry name" value="SusD-like_N"/>
</dbReference>
<organism evidence="8 9">
    <name type="scientific">Niastella yeongjuensis</name>
    <dbReference type="NCBI Taxonomy" id="354355"/>
    <lineage>
        <taxon>Bacteria</taxon>
        <taxon>Pseudomonadati</taxon>
        <taxon>Bacteroidota</taxon>
        <taxon>Chitinophagia</taxon>
        <taxon>Chitinophagales</taxon>
        <taxon>Chitinophagaceae</taxon>
        <taxon>Niastella</taxon>
    </lineage>
</organism>
<dbReference type="OrthoDB" id="625727at2"/>
<evidence type="ECO:0000256" key="4">
    <source>
        <dbReference type="ARBA" id="ARBA00023136"/>
    </source>
</evidence>
<evidence type="ECO:0000313" key="8">
    <source>
        <dbReference type="EMBL" id="OQP42885.1"/>
    </source>
</evidence>
<evidence type="ECO:0000256" key="2">
    <source>
        <dbReference type="ARBA" id="ARBA00006275"/>
    </source>
</evidence>
<reference evidence="9" key="1">
    <citation type="submission" date="2016-04" db="EMBL/GenBank/DDBJ databases">
        <authorList>
            <person name="Chen L."/>
            <person name="Zhuang W."/>
            <person name="Wang G."/>
        </authorList>
    </citation>
    <scope>NUCLEOTIDE SEQUENCE [LARGE SCALE GENOMIC DNA]</scope>
    <source>
        <strain evidence="9">17621</strain>
    </source>
</reference>
<dbReference type="STRING" id="354355.SAMN05660816_03083"/>
<comment type="caution">
    <text evidence="8">The sequence shown here is derived from an EMBL/GenBank/DDBJ whole genome shotgun (WGS) entry which is preliminary data.</text>
</comment>
<sequence>MKQPLQYISMQSGKFIAGCLLILITASGCRKYLEVPLPIDRIAGNTVFDNDYSASAALNGVYGALYVNGIFDGGGSINYYSGLYVDELKNFSPSVNYLALYMNGVSSTIGNVSGFWTSMYKQMYTVNVAIEGLTPDNKGLTYRNQWLGEAYFLRGLLYFYLTNAFGDVPLVLGSDYLKNNALARSPQADVYKQILSDLQQAQTLLPVDFRDGNGVSTKDRGRPNQAAAAALLARVYLYLQDWKNAATQAGVSIGNAGTYQLVNPAQTFLVNSIENIWGIVPFQTTIAPYKVKDNGSFFLPKGKTPIAANVPVSLSDSLVSSFEPNDLRFTTWVGIDTVPAAGATPMGLYYYASKYKAGGTYTTAQETLVMLRLAEQYLIRAEARAQDNDLSGALADLNAVRTRAGLPNSTAVTQPEILGAIQRERRVELFTEGSHRFFDLRRTKSLDALMTKVSVQKGGAWEPFKQWWPIPLTDVQNNKNLLQTPGYQ</sequence>
<keyword evidence="3" id="KW-0732">Signal</keyword>
<dbReference type="CDD" id="cd08977">
    <property type="entry name" value="SusD"/>
    <property type="match status" value="1"/>
</dbReference>
<dbReference type="RefSeq" id="WP_081203298.1">
    <property type="nucleotide sequence ID" value="NZ_FOCZ01000005.1"/>
</dbReference>
<gene>
    <name evidence="8" type="ORF">A4H97_12085</name>
</gene>
<evidence type="ECO:0000313" key="9">
    <source>
        <dbReference type="Proteomes" id="UP000192610"/>
    </source>
</evidence>
<feature type="domain" description="RagB/SusD" evidence="6">
    <location>
        <begin position="353"/>
        <end position="487"/>
    </location>
</feature>
<dbReference type="InterPro" id="IPR011990">
    <property type="entry name" value="TPR-like_helical_dom_sf"/>
</dbReference>
<evidence type="ECO:0000256" key="3">
    <source>
        <dbReference type="ARBA" id="ARBA00022729"/>
    </source>
</evidence>
<name>A0A1V9EAD2_9BACT</name>
<evidence type="ECO:0000259" key="6">
    <source>
        <dbReference type="Pfam" id="PF07980"/>
    </source>
</evidence>
<dbReference type="EMBL" id="LVXG01000056">
    <property type="protein sequence ID" value="OQP42885.1"/>
    <property type="molecule type" value="Genomic_DNA"/>
</dbReference>
<dbReference type="GO" id="GO:0009279">
    <property type="term" value="C:cell outer membrane"/>
    <property type="evidence" value="ECO:0007669"/>
    <property type="project" value="UniProtKB-SubCell"/>
</dbReference>
<evidence type="ECO:0000259" key="7">
    <source>
        <dbReference type="Pfam" id="PF14322"/>
    </source>
</evidence>
<dbReference type="Gene3D" id="1.25.40.390">
    <property type="match status" value="1"/>
</dbReference>
<evidence type="ECO:0000256" key="1">
    <source>
        <dbReference type="ARBA" id="ARBA00004442"/>
    </source>
</evidence>
<dbReference type="InterPro" id="IPR012944">
    <property type="entry name" value="SusD_RagB_dom"/>
</dbReference>
<dbReference type="AlphaFoldDB" id="A0A1V9EAD2"/>
<evidence type="ECO:0000256" key="5">
    <source>
        <dbReference type="ARBA" id="ARBA00023237"/>
    </source>
</evidence>
<keyword evidence="9" id="KW-1185">Reference proteome</keyword>
<dbReference type="Proteomes" id="UP000192610">
    <property type="component" value="Unassembled WGS sequence"/>
</dbReference>
<keyword evidence="4" id="KW-0472">Membrane</keyword>
<proteinExistence type="inferred from homology"/>
<comment type="subcellular location">
    <subcellularLocation>
        <location evidence="1">Cell outer membrane</location>
    </subcellularLocation>
</comment>
<protein>
    <recommendedName>
        <fullName evidence="10">Carbohydrate-binding protein SusD</fullName>
    </recommendedName>
</protein>
<feature type="domain" description="SusD-like N-terminal" evidence="7">
    <location>
        <begin position="90"/>
        <end position="237"/>
    </location>
</feature>
<dbReference type="Pfam" id="PF07980">
    <property type="entry name" value="SusD_RagB"/>
    <property type="match status" value="1"/>
</dbReference>